<organism evidence="1 2">
    <name type="scientific">Streptomyces phage Ibantik</name>
    <dbReference type="NCBI Taxonomy" id="2182397"/>
    <lineage>
        <taxon>Viruses</taxon>
        <taxon>Duplodnaviria</taxon>
        <taxon>Heunggongvirae</taxon>
        <taxon>Uroviricota</taxon>
        <taxon>Caudoviricetes</taxon>
        <taxon>Ibantikvirus</taxon>
        <taxon>Ibantikvirus ibantik</taxon>
    </lineage>
</organism>
<dbReference type="Proteomes" id="UP000247188">
    <property type="component" value="Segment"/>
</dbReference>
<dbReference type="RefSeq" id="YP_010754673.1">
    <property type="nucleotide sequence ID" value="NC_073462.1"/>
</dbReference>
<dbReference type="EMBL" id="MH155870">
    <property type="protein sequence ID" value="AWN05273.1"/>
    <property type="molecule type" value="Genomic_DNA"/>
</dbReference>
<sequence>MTKATLFRPDPYITVTHQGWSVSLGVRVKDIGATIGTEVYLLSTEERIAAYRPGTRYGSYAQDLAAEMVNEAAQNLDKGKPMTFGEFLMDLSSLIRNHPDVSGSPWNPDEWPGEDW</sequence>
<reference evidence="2" key="1">
    <citation type="submission" date="2018-04" db="EMBL/GenBank/DDBJ databases">
        <authorList>
            <person name="Go L.Y."/>
            <person name="Mitchell J.A."/>
        </authorList>
    </citation>
    <scope>NUCLEOTIDE SEQUENCE [LARGE SCALE GENOMIC DNA]</scope>
</reference>
<keyword evidence="2" id="KW-1185">Reference proteome</keyword>
<dbReference type="KEGG" id="vg:80019268"/>
<proteinExistence type="predicted"/>
<gene>
    <name evidence="1" type="primary">49</name>
    <name evidence="1" type="ORF">SEA_IBANTIK_49</name>
</gene>
<name>A0A2U8UNT1_9CAUD</name>
<evidence type="ECO:0000313" key="2">
    <source>
        <dbReference type="Proteomes" id="UP000247188"/>
    </source>
</evidence>
<protein>
    <submittedName>
        <fullName evidence="1">Uncharacterized protein</fullName>
    </submittedName>
</protein>
<evidence type="ECO:0000313" key="1">
    <source>
        <dbReference type="EMBL" id="AWN05273.1"/>
    </source>
</evidence>
<dbReference type="GeneID" id="80019268"/>
<accession>A0A2U8UNT1</accession>